<keyword evidence="2" id="KW-1185">Reference proteome</keyword>
<dbReference type="Pfam" id="PF02575">
    <property type="entry name" value="YbaB_DNA_bd"/>
    <property type="match status" value="1"/>
</dbReference>
<protein>
    <submittedName>
        <fullName evidence="1">Conserved DNA-binding protein YbaB</fullName>
    </submittedName>
</protein>
<dbReference type="Proteomes" id="UP000199651">
    <property type="component" value="Unassembled WGS sequence"/>
</dbReference>
<dbReference type="InterPro" id="IPR004401">
    <property type="entry name" value="YbaB/EbfC"/>
</dbReference>
<reference evidence="2" key="1">
    <citation type="submission" date="2016-10" db="EMBL/GenBank/DDBJ databases">
        <authorList>
            <person name="Varghese N."/>
            <person name="Submissions S."/>
        </authorList>
    </citation>
    <scope>NUCLEOTIDE SEQUENCE [LARGE SCALE GENOMIC DNA]</scope>
    <source>
        <strain evidence="2">IBRC-M 10655</strain>
    </source>
</reference>
<organism evidence="1 2">
    <name type="scientific">Actinokineospora alba</name>
    <dbReference type="NCBI Taxonomy" id="504798"/>
    <lineage>
        <taxon>Bacteria</taxon>
        <taxon>Bacillati</taxon>
        <taxon>Actinomycetota</taxon>
        <taxon>Actinomycetes</taxon>
        <taxon>Pseudonocardiales</taxon>
        <taxon>Pseudonocardiaceae</taxon>
        <taxon>Actinokineospora</taxon>
    </lineage>
</organism>
<dbReference type="AlphaFoldDB" id="A0A1H0TTT9"/>
<evidence type="ECO:0000313" key="2">
    <source>
        <dbReference type="Proteomes" id="UP000199651"/>
    </source>
</evidence>
<dbReference type="RefSeq" id="WP_091381061.1">
    <property type="nucleotide sequence ID" value="NZ_FNDV01000010.1"/>
</dbReference>
<dbReference type="EMBL" id="FNJB01000010">
    <property type="protein sequence ID" value="SDP56976.1"/>
    <property type="molecule type" value="Genomic_DNA"/>
</dbReference>
<evidence type="ECO:0000313" key="1">
    <source>
        <dbReference type="EMBL" id="SDP56976.1"/>
    </source>
</evidence>
<dbReference type="InterPro" id="IPR036894">
    <property type="entry name" value="YbaB-like_sf"/>
</dbReference>
<dbReference type="OrthoDB" id="3691076at2"/>
<proteinExistence type="predicted"/>
<dbReference type="Gene3D" id="3.30.1310.10">
    <property type="entry name" value="Nucleoid-associated protein YbaB-like domain"/>
    <property type="match status" value="1"/>
</dbReference>
<sequence>MSELPSLEEMAAKAERLDQARLALKRDLAERVVYGRDAGELVEVGVDTSANVIEVAVNASLVGRVDPAVLANAVLQAASAAQRNARELVAERRSYYLGTK</sequence>
<dbReference type="GO" id="GO:0003677">
    <property type="term" value="F:DNA binding"/>
    <property type="evidence" value="ECO:0007669"/>
    <property type="project" value="UniProtKB-KW"/>
</dbReference>
<accession>A0A1H0TTT9</accession>
<name>A0A1H0TTT9_9PSEU</name>
<gene>
    <name evidence="1" type="ORF">SAMN05192558_110170</name>
</gene>
<dbReference type="STRING" id="504798.SAMN05421871_110170"/>
<keyword evidence="1" id="KW-0238">DNA-binding</keyword>
<dbReference type="SUPFAM" id="SSF82607">
    <property type="entry name" value="YbaB-like"/>
    <property type="match status" value="1"/>
</dbReference>